<keyword evidence="2" id="KW-1185">Reference proteome</keyword>
<dbReference type="Proteomes" id="UP000187203">
    <property type="component" value="Unassembled WGS sequence"/>
</dbReference>
<gene>
    <name evidence="1" type="ORF">COLO4_28251</name>
</gene>
<sequence>MKLLKENIDYGKVYQNLTGKQFELFWLIFRMRSYGGPMNHSVSVMVDIPAESLVLPVISTNDRLTLRCELWVLLGIGEIISSKSCPKELIQANGNLCLRALSKLILQQLECTVELVLDYAL</sequence>
<proteinExistence type="predicted"/>
<protein>
    <submittedName>
        <fullName evidence="1">Uncharacterized protein</fullName>
    </submittedName>
</protein>
<organism evidence="1 2">
    <name type="scientific">Corchorus olitorius</name>
    <dbReference type="NCBI Taxonomy" id="93759"/>
    <lineage>
        <taxon>Eukaryota</taxon>
        <taxon>Viridiplantae</taxon>
        <taxon>Streptophyta</taxon>
        <taxon>Embryophyta</taxon>
        <taxon>Tracheophyta</taxon>
        <taxon>Spermatophyta</taxon>
        <taxon>Magnoliopsida</taxon>
        <taxon>eudicotyledons</taxon>
        <taxon>Gunneridae</taxon>
        <taxon>Pentapetalae</taxon>
        <taxon>rosids</taxon>
        <taxon>malvids</taxon>
        <taxon>Malvales</taxon>
        <taxon>Malvaceae</taxon>
        <taxon>Grewioideae</taxon>
        <taxon>Apeibeae</taxon>
        <taxon>Corchorus</taxon>
    </lineage>
</organism>
<reference evidence="2" key="1">
    <citation type="submission" date="2013-09" db="EMBL/GenBank/DDBJ databases">
        <title>Corchorus olitorius genome sequencing.</title>
        <authorList>
            <person name="Alam M."/>
            <person name="Haque M.S."/>
            <person name="Islam M.S."/>
            <person name="Emdad E.M."/>
            <person name="Islam M.M."/>
            <person name="Ahmed B."/>
            <person name="Halim A."/>
            <person name="Hossen Q.M.M."/>
            <person name="Hossain M.Z."/>
            <person name="Ahmed R."/>
            <person name="Khan M.M."/>
            <person name="Islam R."/>
            <person name="Rashid M.M."/>
            <person name="Khan S.A."/>
            <person name="Rahman M.S."/>
            <person name="Alam M."/>
            <person name="Yahiya A.S."/>
            <person name="Khan M.S."/>
            <person name="Azam M.S."/>
            <person name="Haque T."/>
            <person name="Lashkar M.Z.H."/>
            <person name="Akhand A.I."/>
            <person name="Morshed G."/>
            <person name="Roy S."/>
            <person name="Uddin K.S."/>
            <person name="Rabeya T."/>
            <person name="Hossain A.S."/>
            <person name="Chowdhury A."/>
            <person name="Snigdha A.R."/>
            <person name="Mortoza M.S."/>
            <person name="Matin S.A."/>
            <person name="Hoque S.M.E."/>
            <person name="Islam M.K."/>
            <person name="Roy D.K."/>
            <person name="Haider R."/>
            <person name="Moosa M.M."/>
            <person name="Elias S.M."/>
            <person name="Hasan A.M."/>
            <person name="Jahan S."/>
            <person name="Shafiuddin M."/>
            <person name="Mahmood N."/>
            <person name="Shommy N.S."/>
        </authorList>
    </citation>
    <scope>NUCLEOTIDE SEQUENCE [LARGE SCALE GENOMIC DNA]</scope>
    <source>
        <strain evidence="2">cv. O-4</strain>
    </source>
</reference>
<evidence type="ECO:0000313" key="2">
    <source>
        <dbReference type="Proteomes" id="UP000187203"/>
    </source>
</evidence>
<name>A0A1R3HM33_9ROSI</name>
<accession>A0A1R3HM33</accession>
<dbReference type="EMBL" id="AWUE01019801">
    <property type="protein sequence ID" value="OMO71436.1"/>
    <property type="molecule type" value="Genomic_DNA"/>
</dbReference>
<comment type="caution">
    <text evidence="1">The sequence shown here is derived from an EMBL/GenBank/DDBJ whole genome shotgun (WGS) entry which is preliminary data.</text>
</comment>
<dbReference type="OrthoDB" id="1922838at2759"/>
<dbReference type="AlphaFoldDB" id="A0A1R3HM33"/>
<evidence type="ECO:0000313" key="1">
    <source>
        <dbReference type="EMBL" id="OMO71436.1"/>
    </source>
</evidence>